<evidence type="ECO:0000313" key="27">
    <source>
        <dbReference type="Proteomes" id="UP000789572"/>
    </source>
</evidence>
<dbReference type="PROSITE" id="PS00792">
    <property type="entry name" value="DHPS_1"/>
    <property type="match status" value="1"/>
</dbReference>
<comment type="pathway">
    <text evidence="5">Cofactor biosynthesis; tetrahydrofolate biosynthesis; 7,8-dihydrofolate from 2-amino-4-hydroxy-6-hydroxymethyl-7,8-dihydropteridine diphosphate and 4-aminobenzoate: step 1/2.</text>
</comment>
<dbReference type="GO" id="GO:0004150">
    <property type="term" value="F:dihydroneopterin aldolase activity"/>
    <property type="evidence" value="ECO:0007669"/>
    <property type="project" value="UniProtKB-EC"/>
</dbReference>
<comment type="pathway">
    <text evidence="7">Cofactor biosynthesis; tetrahydrofolate biosynthesis; 2-amino-4-hydroxy-6-hydroxymethyl-7,8-dihydropteridine diphosphate from 7,8-dihydroneopterin triphosphate: step 4/4.</text>
</comment>
<dbReference type="SUPFAM" id="SSF55620">
    <property type="entry name" value="Tetrahydrobiopterin biosynthesis enzymes-like"/>
    <property type="match status" value="2"/>
</dbReference>
<dbReference type="SUPFAM" id="SSF51717">
    <property type="entry name" value="Dihydropteroate synthetase-like"/>
    <property type="match status" value="1"/>
</dbReference>
<dbReference type="Proteomes" id="UP000789572">
    <property type="component" value="Unassembled WGS sequence"/>
</dbReference>
<dbReference type="GO" id="GO:0003848">
    <property type="term" value="F:2-amino-4-hydroxy-6-hydroxymethyldihydropteridine diphosphokinase activity"/>
    <property type="evidence" value="ECO:0007669"/>
    <property type="project" value="UniProtKB-EC"/>
</dbReference>
<dbReference type="NCBIfam" id="TIGR01498">
    <property type="entry name" value="folK"/>
    <property type="match status" value="1"/>
</dbReference>
<evidence type="ECO:0000256" key="5">
    <source>
        <dbReference type="ARBA" id="ARBA00004763"/>
    </source>
</evidence>
<dbReference type="GO" id="GO:0016301">
    <property type="term" value="F:kinase activity"/>
    <property type="evidence" value="ECO:0007669"/>
    <property type="project" value="UniProtKB-KW"/>
</dbReference>
<dbReference type="GO" id="GO:0046872">
    <property type="term" value="F:metal ion binding"/>
    <property type="evidence" value="ECO:0007669"/>
    <property type="project" value="UniProtKB-KW"/>
</dbReference>
<dbReference type="AlphaFoldDB" id="A0A9N8VT17"/>
<dbReference type="GO" id="GO:0004156">
    <property type="term" value="F:dihydropteroate synthase activity"/>
    <property type="evidence" value="ECO:0007669"/>
    <property type="project" value="UniProtKB-EC"/>
</dbReference>
<dbReference type="CDD" id="cd00483">
    <property type="entry name" value="HPPK"/>
    <property type="match status" value="1"/>
</dbReference>
<dbReference type="GO" id="GO:0005740">
    <property type="term" value="C:mitochondrial envelope"/>
    <property type="evidence" value="ECO:0007669"/>
    <property type="project" value="TreeGrafter"/>
</dbReference>
<evidence type="ECO:0000256" key="23">
    <source>
        <dbReference type="ARBA" id="ARBA00067568"/>
    </source>
</evidence>
<dbReference type="SUPFAM" id="SSF55083">
    <property type="entry name" value="6-hydroxymethyl-7,8-dihydropterin pyrophosphokinase, HPPK"/>
    <property type="match status" value="1"/>
</dbReference>
<evidence type="ECO:0000256" key="18">
    <source>
        <dbReference type="ARBA" id="ARBA00022842"/>
    </source>
</evidence>
<dbReference type="CDD" id="cd00739">
    <property type="entry name" value="DHPS"/>
    <property type="match status" value="1"/>
</dbReference>
<dbReference type="InterPro" id="IPR043133">
    <property type="entry name" value="GTP-CH-I_C/QueF"/>
</dbReference>
<evidence type="ECO:0000256" key="12">
    <source>
        <dbReference type="ARBA" id="ARBA00013253"/>
    </source>
</evidence>
<dbReference type="InterPro" id="IPR011005">
    <property type="entry name" value="Dihydropteroate_synth-like_sf"/>
</dbReference>
<evidence type="ECO:0000256" key="14">
    <source>
        <dbReference type="ARBA" id="ARBA00022723"/>
    </source>
</evidence>
<comment type="caution">
    <text evidence="26">The sequence shown here is derived from an EMBL/GenBank/DDBJ whole genome shotgun (WGS) entry which is preliminary data.</text>
</comment>
<evidence type="ECO:0000256" key="24">
    <source>
        <dbReference type="ARBA" id="ARBA00068111"/>
    </source>
</evidence>
<evidence type="ECO:0000256" key="2">
    <source>
        <dbReference type="ARBA" id="ARBA00000198"/>
    </source>
</evidence>
<dbReference type="Pfam" id="PF01288">
    <property type="entry name" value="HPPK"/>
    <property type="match status" value="1"/>
</dbReference>
<comment type="cofactor">
    <cofactor evidence="4">
        <name>Mg(2+)</name>
        <dbReference type="ChEBI" id="CHEBI:18420"/>
    </cofactor>
</comment>
<evidence type="ECO:0000256" key="17">
    <source>
        <dbReference type="ARBA" id="ARBA00022840"/>
    </source>
</evidence>
<evidence type="ECO:0000256" key="9">
    <source>
        <dbReference type="ARBA" id="ARBA00009951"/>
    </source>
</evidence>
<evidence type="ECO:0000256" key="22">
    <source>
        <dbReference type="ARBA" id="ARBA00061548"/>
    </source>
</evidence>
<dbReference type="CDD" id="cd00534">
    <property type="entry name" value="DHNA_DHNTPE"/>
    <property type="match status" value="1"/>
</dbReference>
<dbReference type="GO" id="GO:0005524">
    <property type="term" value="F:ATP binding"/>
    <property type="evidence" value="ECO:0007669"/>
    <property type="project" value="UniProtKB-KW"/>
</dbReference>
<organism evidence="26 27">
    <name type="scientific">Paraglomus occultum</name>
    <dbReference type="NCBI Taxonomy" id="144539"/>
    <lineage>
        <taxon>Eukaryota</taxon>
        <taxon>Fungi</taxon>
        <taxon>Fungi incertae sedis</taxon>
        <taxon>Mucoromycota</taxon>
        <taxon>Glomeromycotina</taxon>
        <taxon>Glomeromycetes</taxon>
        <taxon>Paraglomerales</taxon>
        <taxon>Paraglomeraceae</taxon>
        <taxon>Paraglomus</taxon>
    </lineage>
</organism>
<keyword evidence="17" id="KW-0067">ATP-binding</keyword>
<evidence type="ECO:0000256" key="7">
    <source>
        <dbReference type="ARBA" id="ARBA00005051"/>
    </source>
</evidence>
<reference evidence="26" key="1">
    <citation type="submission" date="2021-06" db="EMBL/GenBank/DDBJ databases">
        <authorList>
            <person name="Kallberg Y."/>
            <person name="Tangrot J."/>
            <person name="Rosling A."/>
        </authorList>
    </citation>
    <scope>NUCLEOTIDE SEQUENCE</scope>
    <source>
        <strain evidence="26">IA702</strain>
    </source>
</reference>
<evidence type="ECO:0000256" key="11">
    <source>
        <dbReference type="ARBA" id="ARBA00013043"/>
    </source>
</evidence>
<comment type="pathway">
    <text evidence="6">Cofactor biosynthesis; tetrahydrofolate biosynthesis; 2-amino-4-hydroxy-6-hydroxymethyl-7,8-dihydropteridine diphosphate from 7,8-dihydroneopterin triphosphate: step 3/4.</text>
</comment>
<protein>
    <recommendedName>
        <fullName evidence="23">Folic acid synthesis protein FOL1</fullName>
        <ecNumber evidence="10">2.5.1.15</ecNumber>
        <ecNumber evidence="12">2.7.6.3</ecNumber>
        <ecNumber evidence="11">4.1.2.25</ecNumber>
    </recommendedName>
    <alternativeName>
        <fullName evidence="24">Folic acid synthesis protein fol1</fullName>
    </alternativeName>
</protein>
<gene>
    <name evidence="26" type="ORF">POCULU_LOCUS526</name>
</gene>
<keyword evidence="14" id="KW-0479">Metal-binding</keyword>
<dbReference type="EC" id="2.5.1.15" evidence="10"/>
<dbReference type="GO" id="GO:0046656">
    <property type="term" value="P:folic acid biosynthetic process"/>
    <property type="evidence" value="ECO:0007669"/>
    <property type="project" value="UniProtKB-KW"/>
</dbReference>
<dbReference type="GO" id="GO:0046654">
    <property type="term" value="P:tetrahydrofolate biosynthetic process"/>
    <property type="evidence" value="ECO:0007669"/>
    <property type="project" value="TreeGrafter"/>
</dbReference>
<comment type="similarity">
    <text evidence="9">In the C-terminal section; belongs to the DHPS family.</text>
</comment>
<evidence type="ECO:0000259" key="25">
    <source>
        <dbReference type="PROSITE" id="PS50972"/>
    </source>
</evidence>
<dbReference type="InterPro" id="IPR000550">
    <property type="entry name" value="Hppk"/>
</dbReference>
<dbReference type="PANTHER" id="PTHR20941">
    <property type="entry name" value="FOLATE SYNTHESIS PROTEINS"/>
    <property type="match status" value="1"/>
</dbReference>
<accession>A0A9N8VT17</accession>
<comment type="similarity">
    <text evidence="8">In the N-terminal section; belongs to the DHNA family.</text>
</comment>
<evidence type="ECO:0000256" key="4">
    <source>
        <dbReference type="ARBA" id="ARBA00001946"/>
    </source>
</evidence>
<evidence type="ECO:0000313" key="26">
    <source>
        <dbReference type="EMBL" id="CAG8460369.1"/>
    </source>
</evidence>
<evidence type="ECO:0000256" key="10">
    <source>
        <dbReference type="ARBA" id="ARBA00012458"/>
    </source>
</evidence>
<dbReference type="InterPro" id="IPR000489">
    <property type="entry name" value="Pterin-binding_dom"/>
</dbReference>
<evidence type="ECO:0000256" key="16">
    <source>
        <dbReference type="ARBA" id="ARBA00022777"/>
    </source>
</evidence>
<dbReference type="EMBL" id="CAJVPJ010000028">
    <property type="protein sequence ID" value="CAG8460369.1"/>
    <property type="molecule type" value="Genomic_DNA"/>
</dbReference>
<evidence type="ECO:0000256" key="6">
    <source>
        <dbReference type="ARBA" id="ARBA00005013"/>
    </source>
</evidence>
<keyword evidence="19" id="KW-0289">Folate biosynthesis</keyword>
<evidence type="ECO:0000256" key="21">
    <source>
        <dbReference type="ARBA" id="ARBA00058009"/>
    </source>
</evidence>
<dbReference type="Gene3D" id="3.30.70.560">
    <property type="entry name" value="7,8-Dihydro-6-hydroxymethylpterin-pyrophosphokinase HPPK"/>
    <property type="match status" value="1"/>
</dbReference>
<dbReference type="InterPro" id="IPR035907">
    <property type="entry name" value="Hppk_sf"/>
</dbReference>
<feature type="domain" description="Pterin-binding" evidence="25">
    <location>
        <begin position="490"/>
        <end position="751"/>
    </location>
</feature>
<dbReference type="SMART" id="SM00905">
    <property type="entry name" value="FolB"/>
    <property type="match status" value="2"/>
</dbReference>
<sequence>MDFSLDRIIIKDLNVRTILGVDYWGRVKKQSVTVNLALYKDVRQAGQTDSLPFSINYSTVCKEVTAFAEKTSHESAEALAEGIAKICIKDCNAPKVTVRVEKLQALLHAALAGVEITRSAEDYVSLASNSDALPVSIHSSHDIVFVKDLRLSTIIGVRPWEREEKQVVVLNLTIYPQFRVKSLQNDVTTNPYDYQMVVRKISQHVGESKYLTIEACTTAVAHIALTECHVNKITVRVEKPNAITFASSAGVEITRSTFSLDDKMRRLALPYLNRARFELKKRVYGESACVDDVNEDDHIVFLALGSNMGDSIANIKKSLQLLEKNNNCKVLDTSYLYDTSPMYNVDQPRFVNAASFVVLQELRTLSYQVATSLSAEGLLEWLKAIERDMGRSSDLARNSPRVIDLDILFYDNIEYTSETLTIPHPRISEREFVLRPLNDIARDIEHPILLRTCNQLLSQLVGSPDYEANEHNVRKFMPIRSSKWFWGKKTFIMGVVNVTPDSFSDGGLFNTVEAAVAHAEKLVLDGADIIDIGGYSTRPNADEVDVDREMKRVIPVIRAIREKGHKDMIISIDTFRATVAEAAIAAGADIINDISGGTMDPRMYDVMARMDVPVCIQHTRGTPKTMGELTQYDDVIEDICYELCERVERAIRAGVKRWNIIIDPGIGFAKNAQQNLEILRRLRDMIGEDCPLEGFPCLVGPSRKAFIGAITQKPEAKMRVMGTAAACTACISGGADLLRVHDVKEMVDVVKVSDNIWRYK</sequence>
<dbReference type="EC" id="2.7.6.3" evidence="12"/>
<dbReference type="InterPro" id="IPR006390">
    <property type="entry name" value="DHP_synth_dom"/>
</dbReference>
<comment type="similarity">
    <text evidence="22">In the central section; belongs to the HPPK family.</text>
</comment>
<evidence type="ECO:0000256" key="13">
    <source>
        <dbReference type="ARBA" id="ARBA00022679"/>
    </source>
</evidence>
<evidence type="ECO:0000256" key="19">
    <source>
        <dbReference type="ARBA" id="ARBA00022909"/>
    </source>
</evidence>
<dbReference type="Pfam" id="PF02152">
    <property type="entry name" value="FolB"/>
    <property type="match status" value="2"/>
</dbReference>
<name>A0A9N8VT17_9GLOM</name>
<keyword evidence="18" id="KW-0460">Magnesium</keyword>
<comment type="catalytic activity">
    <reaction evidence="3">
        <text>7,8-dihydroneopterin = 6-hydroxymethyl-7,8-dihydropterin + glycolaldehyde</text>
        <dbReference type="Rhea" id="RHEA:10540"/>
        <dbReference type="ChEBI" id="CHEBI:17001"/>
        <dbReference type="ChEBI" id="CHEBI:17071"/>
        <dbReference type="ChEBI" id="CHEBI:44841"/>
        <dbReference type="EC" id="4.1.2.25"/>
    </reaction>
</comment>
<keyword evidence="20" id="KW-0511">Multifunctional enzyme</keyword>
<dbReference type="InterPro" id="IPR006157">
    <property type="entry name" value="FolB_dom"/>
</dbReference>
<dbReference type="EC" id="4.1.2.25" evidence="11"/>
<evidence type="ECO:0000256" key="3">
    <source>
        <dbReference type="ARBA" id="ARBA00001353"/>
    </source>
</evidence>
<dbReference type="NCBIfam" id="TIGR01496">
    <property type="entry name" value="DHPS"/>
    <property type="match status" value="1"/>
</dbReference>
<dbReference type="PROSITE" id="PS50972">
    <property type="entry name" value="PTERIN_BINDING"/>
    <property type="match status" value="1"/>
</dbReference>
<dbReference type="NCBIfam" id="TIGR00526">
    <property type="entry name" value="folB_dom"/>
    <property type="match status" value="2"/>
</dbReference>
<dbReference type="Pfam" id="PF00809">
    <property type="entry name" value="Pterin_bind"/>
    <property type="match status" value="1"/>
</dbReference>
<keyword evidence="15" id="KW-0547">Nucleotide-binding</keyword>
<dbReference type="Gene3D" id="3.20.20.20">
    <property type="entry name" value="Dihydropteroate synthase-like"/>
    <property type="match status" value="1"/>
</dbReference>
<keyword evidence="16" id="KW-0418">Kinase</keyword>
<evidence type="ECO:0000256" key="1">
    <source>
        <dbReference type="ARBA" id="ARBA00000012"/>
    </source>
</evidence>
<evidence type="ECO:0000256" key="15">
    <source>
        <dbReference type="ARBA" id="ARBA00022741"/>
    </source>
</evidence>
<dbReference type="PANTHER" id="PTHR20941:SF1">
    <property type="entry name" value="FOLIC ACID SYNTHESIS PROTEIN FOL1"/>
    <property type="match status" value="1"/>
</dbReference>
<comment type="catalytic activity">
    <reaction evidence="2">
        <text>6-hydroxymethyl-7,8-dihydropterin + ATP = (7,8-dihydropterin-6-yl)methyl diphosphate + AMP + H(+)</text>
        <dbReference type="Rhea" id="RHEA:11412"/>
        <dbReference type="ChEBI" id="CHEBI:15378"/>
        <dbReference type="ChEBI" id="CHEBI:30616"/>
        <dbReference type="ChEBI" id="CHEBI:44841"/>
        <dbReference type="ChEBI" id="CHEBI:72950"/>
        <dbReference type="ChEBI" id="CHEBI:456215"/>
        <dbReference type="EC" id="2.7.6.3"/>
    </reaction>
</comment>
<comment type="function">
    <text evidence="21">Catalyzes three sequential steps of tetrahydrofolate biosynthesis.</text>
</comment>
<evidence type="ECO:0000256" key="20">
    <source>
        <dbReference type="ARBA" id="ARBA00023268"/>
    </source>
</evidence>
<keyword evidence="13" id="KW-0808">Transferase</keyword>
<proteinExistence type="inferred from homology"/>
<evidence type="ECO:0000256" key="8">
    <source>
        <dbReference type="ARBA" id="ARBA00009640"/>
    </source>
</evidence>
<dbReference type="InterPro" id="IPR045031">
    <property type="entry name" value="DHP_synth-like"/>
</dbReference>
<keyword evidence="27" id="KW-1185">Reference proteome</keyword>
<dbReference type="PROSITE" id="PS00793">
    <property type="entry name" value="DHPS_2"/>
    <property type="match status" value="1"/>
</dbReference>
<comment type="catalytic activity">
    <reaction evidence="1">
        <text>(7,8-dihydropterin-6-yl)methyl diphosphate + 4-aminobenzoate = 7,8-dihydropteroate + diphosphate</text>
        <dbReference type="Rhea" id="RHEA:19949"/>
        <dbReference type="ChEBI" id="CHEBI:17836"/>
        <dbReference type="ChEBI" id="CHEBI:17839"/>
        <dbReference type="ChEBI" id="CHEBI:33019"/>
        <dbReference type="ChEBI" id="CHEBI:72950"/>
        <dbReference type="EC" id="2.5.1.15"/>
    </reaction>
</comment>
<dbReference type="OrthoDB" id="615426at2759"/>
<dbReference type="Gene3D" id="3.30.1130.10">
    <property type="match status" value="2"/>
</dbReference>
<dbReference type="FunFam" id="3.20.20.20:FF:000006">
    <property type="entry name" value="Dihydropteroate synthase"/>
    <property type="match status" value="1"/>
</dbReference>